<reference evidence="2 3" key="1">
    <citation type="submission" date="2019-10" db="EMBL/GenBank/DDBJ databases">
        <title>Cardiobacteriales fam. a chemoheterotrophic member of the order Cardiobacteriales, and proposal of Cardiobacteriales fam. nov.</title>
        <authorList>
            <person name="Wang C."/>
        </authorList>
    </citation>
    <scope>NUCLEOTIDE SEQUENCE [LARGE SCALE GENOMIC DNA]</scope>
    <source>
        <strain evidence="2 3">ML27</strain>
    </source>
</reference>
<sequence length="281" mass="32517">MNFKHNCPNCKEKSFFLTHKITSKIIGCSVKRTPYYACPKCGEIIRPVYESRRTNKTGSFLSQKTSASNRIRVSFLFFNRYHPVIREYFIRASTTPHSFALKNNAFIYLALLMMTPATVFLPILMLVKLFRIKTNLFFKRAFFMHTLLFSASCGYVIISFALYPKTISIFIWYISICIVLLCIFLFINSYIDYGIRYKSKPAPPHYNGLISGLIIAFFGFISLYPIHIINRTGFDQLDPGETILSEWQIAIYFALPILMLTTLTAPLFKTYLQTLNGKRIL</sequence>
<accession>A0A6N7EVQ2</accession>
<dbReference type="RefSeq" id="WP_152810832.1">
    <property type="nucleotide sequence ID" value="NZ_WHNW01000012.1"/>
</dbReference>
<comment type="caution">
    <text evidence="2">The sequence shown here is derived from an EMBL/GenBank/DDBJ whole genome shotgun (WGS) entry which is preliminary data.</text>
</comment>
<name>A0A6N7EVQ2_9GAMM</name>
<protein>
    <submittedName>
        <fullName evidence="2">Uncharacterized protein</fullName>
    </submittedName>
</protein>
<dbReference type="InParanoid" id="A0A6N7EVQ2"/>
<gene>
    <name evidence="2" type="ORF">GCU85_08915</name>
</gene>
<evidence type="ECO:0000313" key="3">
    <source>
        <dbReference type="Proteomes" id="UP000471298"/>
    </source>
</evidence>
<feature type="transmembrane region" description="Helical" evidence="1">
    <location>
        <begin position="105"/>
        <end position="130"/>
    </location>
</feature>
<feature type="transmembrane region" description="Helical" evidence="1">
    <location>
        <begin position="208"/>
        <end position="229"/>
    </location>
</feature>
<organism evidence="2 3">
    <name type="scientific">Ostreibacterium oceani</name>
    <dbReference type="NCBI Taxonomy" id="2654998"/>
    <lineage>
        <taxon>Bacteria</taxon>
        <taxon>Pseudomonadati</taxon>
        <taxon>Pseudomonadota</taxon>
        <taxon>Gammaproteobacteria</taxon>
        <taxon>Cardiobacteriales</taxon>
        <taxon>Ostreibacteriaceae</taxon>
        <taxon>Ostreibacterium</taxon>
    </lineage>
</organism>
<evidence type="ECO:0000313" key="2">
    <source>
        <dbReference type="EMBL" id="MPV86844.1"/>
    </source>
</evidence>
<keyword evidence="1" id="KW-1133">Transmembrane helix</keyword>
<evidence type="ECO:0000256" key="1">
    <source>
        <dbReference type="SAM" id="Phobius"/>
    </source>
</evidence>
<feature type="transmembrane region" description="Helical" evidence="1">
    <location>
        <begin position="142"/>
        <end position="163"/>
    </location>
</feature>
<dbReference type="Proteomes" id="UP000471298">
    <property type="component" value="Unassembled WGS sequence"/>
</dbReference>
<keyword evidence="1" id="KW-0812">Transmembrane</keyword>
<keyword evidence="3" id="KW-1185">Reference proteome</keyword>
<keyword evidence="1" id="KW-0472">Membrane</keyword>
<proteinExistence type="predicted"/>
<feature type="transmembrane region" description="Helical" evidence="1">
    <location>
        <begin position="249"/>
        <end position="272"/>
    </location>
</feature>
<dbReference type="EMBL" id="WHNW01000012">
    <property type="protein sequence ID" value="MPV86844.1"/>
    <property type="molecule type" value="Genomic_DNA"/>
</dbReference>
<feature type="transmembrane region" description="Helical" evidence="1">
    <location>
        <begin position="169"/>
        <end position="187"/>
    </location>
</feature>
<dbReference type="AlphaFoldDB" id="A0A6N7EVQ2"/>